<reference evidence="3" key="1">
    <citation type="submission" date="2023-06" db="EMBL/GenBank/DDBJ databases">
        <title>Genome-scale phylogeny and comparative genomics of the fungal order Sordariales.</title>
        <authorList>
            <consortium name="Lawrence Berkeley National Laboratory"/>
            <person name="Hensen N."/>
            <person name="Bonometti L."/>
            <person name="Westerberg I."/>
            <person name="Brannstrom I.O."/>
            <person name="Guillou S."/>
            <person name="Cros-Aarteil S."/>
            <person name="Calhoun S."/>
            <person name="Haridas S."/>
            <person name="Kuo A."/>
            <person name="Mondo S."/>
            <person name="Pangilinan J."/>
            <person name="Riley R."/>
            <person name="Labutti K."/>
            <person name="Andreopoulos B."/>
            <person name="Lipzen A."/>
            <person name="Chen C."/>
            <person name="Yanf M."/>
            <person name="Daum C."/>
            <person name="Ng V."/>
            <person name="Clum A."/>
            <person name="Steindorff A."/>
            <person name="Ohm R."/>
            <person name="Martin F."/>
            <person name="Silar P."/>
            <person name="Natvig D."/>
            <person name="Lalanne C."/>
            <person name="Gautier V."/>
            <person name="Ament-Velasquez S.L."/>
            <person name="Kruys A."/>
            <person name="Hutchinson M.I."/>
            <person name="Powell A.J."/>
            <person name="Barry K."/>
            <person name="Miller A.N."/>
            <person name="Grigoriev I.V."/>
            <person name="Debuchy R."/>
            <person name="Gladieux P."/>
            <person name="Thoren M.H."/>
            <person name="Johannesson H."/>
        </authorList>
    </citation>
    <scope>NUCLEOTIDE SEQUENCE</scope>
    <source>
        <strain evidence="3">CBS 606.72</strain>
    </source>
</reference>
<dbReference type="PANTHER" id="PTHR10039:SF16">
    <property type="entry name" value="GPI INOSITOL-DEACYLASE"/>
    <property type="match status" value="1"/>
</dbReference>
<dbReference type="InterPro" id="IPR056884">
    <property type="entry name" value="NPHP3-like_N"/>
</dbReference>
<dbReference type="Gene3D" id="3.40.50.300">
    <property type="entry name" value="P-loop containing nucleotide triphosphate hydrolases"/>
    <property type="match status" value="1"/>
</dbReference>
<comment type="caution">
    <text evidence="3">The sequence shown here is derived from an EMBL/GenBank/DDBJ whole genome shotgun (WGS) entry which is preliminary data.</text>
</comment>
<feature type="domain" description="Nephrocystin 3-like N-terminal" evidence="2">
    <location>
        <begin position="96"/>
        <end position="143"/>
    </location>
</feature>
<organism evidence="3 4">
    <name type="scientific">Immersiella caudata</name>
    <dbReference type="NCBI Taxonomy" id="314043"/>
    <lineage>
        <taxon>Eukaryota</taxon>
        <taxon>Fungi</taxon>
        <taxon>Dikarya</taxon>
        <taxon>Ascomycota</taxon>
        <taxon>Pezizomycotina</taxon>
        <taxon>Sordariomycetes</taxon>
        <taxon>Sordariomycetidae</taxon>
        <taxon>Sordariales</taxon>
        <taxon>Lasiosphaeriaceae</taxon>
        <taxon>Immersiella</taxon>
    </lineage>
</organism>
<gene>
    <name evidence="3" type="ORF">B0T14DRAFT_595861</name>
</gene>
<sequence>MVQLLVECLKYMTKTKFGKATDALVGETAEEIKSAQERLKDAITIYNTATHTMKTLIHTRDENVSRYQKAVNDLRNRDRLNPAAVHRDIVGRRVAGTGKWVTDSDMFKDWLASTPKHHSLWCLGEPGAGKSFLCLATFRHHLDRTTGKHFGLGREKLMGDILLDELEKTQTTCLDLLKAVVDVLRKYGLTCFVIIDALDEFQESSEPGLSRSELIEGLWKLPVKLLVTGRDIPSIRSECRNYRLQPVPKSDQVSGGLTWSEVKLAPDVGDLETYIKWRMAKGGTFQALKGESPGLLENIRSVLVEPNAGAERHARSFNLLRFRMNRIEELRTPGDIAKYLTDSELPVTDAEVYRGTFERIRNSVHRNNARRVIGWIYSAKRPLLIDELRYALISPDADALNGESMVNLRNFLHRQDDIQNWCQGIVIILKDSKHVAFAHPTVKDYLDNLKALTVLFAAAV</sequence>
<dbReference type="EMBL" id="JAULSU010000007">
    <property type="protein sequence ID" value="KAK0612194.1"/>
    <property type="molecule type" value="Genomic_DNA"/>
</dbReference>
<protein>
    <recommendedName>
        <fullName evidence="2">Nephrocystin 3-like N-terminal domain-containing protein</fullName>
    </recommendedName>
</protein>
<evidence type="ECO:0000256" key="1">
    <source>
        <dbReference type="ARBA" id="ARBA00022737"/>
    </source>
</evidence>
<accession>A0AA39U6P5</accession>
<dbReference type="Proteomes" id="UP001175000">
    <property type="component" value="Unassembled WGS sequence"/>
</dbReference>
<dbReference type="InterPro" id="IPR027417">
    <property type="entry name" value="P-loop_NTPase"/>
</dbReference>
<dbReference type="Pfam" id="PF24883">
    <property type="entry name" value="NPHP3_N"/>
    <property type="match status" value="1"/>
</dbReference>
<proteinExistence type="predicted"/>
<keyword evidence="1" id="KW-0677">Repeat</keyword>
<name>A0AA39U6P5_9PEZI</name>
<dbReference type="SUPFAM" id="SSF52540">
    <property type="entry name" value="P-loop containing nucleoside triphosphate hydrolases"/>
    <property type="match status" value="1"/>
</dbReference>
<dbReference type="PANTHER" id="PTHR10039">
    <property type="entry name" value="AMELOGENIN"/>
    <property type="match status" value="1"/>
</dbReference>
<evidence type="ECO:0000313" key="4">
    <source>
        <dbReference type="Proteomes" id="UP001175000"/>
    </source>
</evidence>
<dbReference type="AlphaFoldDB" id="A0AA39U6P5"/>
<evidence type="ECO:0000313" key="3">
    <source>
        <dbReference type="EMBL" id="KAK0612194.1"/>
    </source>
</evidence>
<evidence type="ECO:0000259" key="2">
    <source>
        <dbReference type="Pfam" id="PF24883"/>
    </source>
</evidence>
<keyword evidence="4" id="KW-1185">Reference proteome</keyword>